<dbReference type="Proteomes" id="UP001651158">
    <property type="component" value="Unassembled WGS sequence"/>
</dbReference>
<proteinExistence type="predicted"/>
<evidence type="ECO:0000256" key="1">
    <source>
        <dbReference type="SAM" id="MobiDB-lite"/>
    </source>
</evidence>
<feature type="region of interest" description="Disordered" evidence="1">
    <location>
        <begin position="1"/>
        <end position="32"/>
    </location>
</feature>
<evidence type="ECO:0000313" key="3">
    <source>
        <dbReference type="Proteomes" id="UP001651158"/>
    </source>
</evidence>
<dbReference type="EMBL" id="JAKROA010000002">
    <property type="protein sequence ID" value="KAL5110574.1"/>
    <property type="molecule type" value="Genomic_DNA"/>
</dbReference>
<comment type="caution">
    <text evidence="2">The sequence shown here is derived from an EMBL/GenBank/DDBJ whole genome shotgun (WGS) entry which is preliminary data.</text>
</comment>
<protein>
    <submittedName>
        <fullName evidence="2">Uncharacterized protein</fullName>
    </submittedName>
</protein>
<accession>A0ABR4QM78</accession>
<sequence>MIPRHNIIEQSKTSHPRSRSAFPVARRPPLTKKRICERGRSIDAMGKQVSFIKSESAAETLADGGKRSGQDGTEVNQKVPLTHILNPDTGVTEMKKFQRNVIYALNRLIKEAEMENEKKIQQKKEYPFNKKAGITV</sequence>
<organism evidence="2 3">
    <name type="scientific">Taenia crassiceps</name>
    <dbReference type="NCBI Taxonomy" id="6207"/>
    <lineage>
        <taxon>Eukaryota</taxon>
        <taxon>Metazoa</taxon>
        <taxon>Spiralia</taxon>
        <taxon>Lophotrochozoa</taxon>
        <taxon>Platyhelminthes</taxon>
        <taxon>Cestoda</taxon>
        <taxon>Eucestoda</taxon>
        <taxon>Cyclophyllidea</taxon>
        <taxon>Taeniidae</taxon>
        <taxon>Taenia</taxon>
    </lineage>
</organism>
<name>A0ABR4QM78_9CEST</name>
<reference evidence="2 3" key="1">
    <citation type="journal article" date="2022" name="Front. Cell. Infect. Microbiol.">
        <title>The Genomes of Two Strains of Taenia crassiceps the Animal Model for the Study of Human Cysticercosis.</title>
        <authorList>
            <person name="Bobes R.J."/>
            <person name="Estrada K."/>
            <person name="Rios-Valencia D.G."/>
            <person name="Calderon-Gallegos A."/>
            <person name="de la Torre P."/>
            <person name="Carrero J.C."/>
            <person name="Sanchez-Flores A."/>
            <person name="Laclette J.P."/>
        </authorList>
    </citation>
    <scope>NUCLEOTIDE SEQUENCE [LARGE SCALE GENOMIC DNA]</scope>
    <source>
        <strain evidence="2">WFUcys</strain>
    </source>
</reference>
<gene>
    <name evidence="2" type="ORF">TcWFU_006833</name>
</gene>
<keyword evidence="3" id="KW-1185">Reference proteome</keyword>
<evidence type="ECO:0000313" key="2">
    <source>
        <dbReference type="EMBL" id="KAL5110574.1"/>
    </source>
</evidence>